<keyword evidence="2" id="KW-0805">Transcription regulation</keyword>
<evidence type="ECO:0000259" key="6">
    <source>
        <dbReference type="PROSITE" id="PS50977"/>
    </source>
</evidence>
<evidence type="ECO:0000256" key="5">
    <source>
        <dbReference type="PROSITE-ProRule" id="PRU00335"/>
    </source>
</evidence>
<dbReference type="InterPro" id="IPR013572">
    <property type="entry name" value="Tscrpt_reg_MAATS_C"/>
</dbReference>
<gene>
    <name evidence="7" type="ORF">CVT23_04605</name>
</gene>
<keyword evidence="8" id="KW-1185">Reference proteome</keyword>
<dbReference type="Gene3D" id="1.10.357.10">
    <property type="entry name" value="Tetracycline Repressor, domain 2"/>
    <property type="match status" value="1"/>
</dbReference>
<keyword evidence="4" id="KW-0804">Transcription</keyword>
<dbReference type="SUPFAM" id="SSF46689">
    <property type="entry name" value="Homeodomain-like"/>
    <property type="match status" value="1"/>
</dbReference>
<evidence type="ECO:0000313" key="7">
    <source>
        <dbReference type="EMBL" id="PJK30842.1"/>
    </source>
</evidence>
<dbReference type="Pfam" id="PF00440">
    <property type="entry name" value="TetR_N"/>
    <property type="match status" value="1"/>
</dbReference>
<evidence type="ECO:0000313" key="8">
    <source>
        <dbReference type="Proteomes" id="UP000229498"/>
    </source>
</evidence>
<feature type="DNA-binding region" description="H-T-H motif" evidence="5">
    <location>
        <begin position="48"/>
        <end position="67"/>
    </location>
</feature>
<evidence type="ECO:0000256" key="4">
    <source>
        <dbReference type="ARBA" id="ARBA00023163"/>
    </source>
</evidence>
<dbReference type="SUPFAM" id="SSF48498">
    <property type="entry name" value="Tetracyclin repressor-like, C-terminal domain"/>
    <property type="match status" value="1"/>
</dbReference>
<dbReference type="PROSITE" id="PS01081">
    <property type="entry name" value="HTH_TETR_1"/>
    <property type="match status" value="1"/>
</dbReference>
<feature type="domain" description="HTH tetR-type" evidence="6">
    <location>
        <begin position="25"/>
        <end position="85"/>
    </location>
</feature>
<organism evidence="7 8">
    <name type="scientific">Minwuia thermotolerans</name>
    <dbReference type="NCBI Taxonomy" id="2056226"/>
    <lineage>
        <taxon>Bacteria</taxon>
        <taxon>Pseudomonadati</taxon>
        <taxon>Pseudomonadota</taxon>
        <taxon>Alphaproteobacteria</taxon>
        <taxon>Minwuiales</taxon>
        <taxon>Minwuiaceae</taxon>
        <taxon>Minwuia</taxon>
    </lineage>
</organism>
<keyword evidence="3 5" id="KW-0238">DNA-binding</keyword>
<sequence>MERWGGTIAPNKWESGLRRTKEEALETRESILDAAERVFFERGVSRTTLDQIARAAGVTRGAVYWHFHNKSDLFNTVVERVRMPMESAFYQIVESADTLEDLERICATYLVEVHRNERLQRVYTVLLLKCEYTEDMGSLIDRERASKEHATKSLTRFFSRLQKSERMTTAREPRALALALYAYMLGLCIDYLRSPELYRMPDDAETLTRYFFAPLKPAPAVNRPAKVALTQFSCISAATTPRS</sequence>
<evidence type="ECO:0000256" key="3">
    <source>
        <dbReference type="ARBA" id="ARBA00023125"/>
    </source>
</evidence>
<comment type="caution">
    <text evidence="7">The sequence shown here is derived from an EMBL/GenBank/DDBJ whole genome shotgun (WGS) entry which is preliminary data.</text>
</comment>
<dbReference type="InterPro" id="IPR036271">
    <property type="entry name" value="Tet_transcr_reg_TetR-rel_C_sf"/>
</dbReference>
<dbReference type="InterPro" id="IPR023772">
    <property type="entry name" value="DNA-bd_HTH_TetR-type_CS"/>
</dbReference>
<dbReference type="EMBL" id="PHIG01000015">
    <property type="protein sequence ID" value="PJK30842.1"/>
    <property type="molecule type" value="Genomic_DNA"/>
</dbReference>
<evidence type="ECO:0000256" key="1">
    <source>
        <dbReference type="ARBA" id="ARBA00022491"/>
    </source>
</evidence>
<dbReference type="InterPro" id="IPR009057">
    <property type="entry name" value="Homeodomain-like_sf"/>
</dbReference>
<dbReference type="PRINTS" id="PR00455">
    <property type="entry name" value="HTHTETR"/>
</dbReference>
<dbReference type="PANTHER" id="PTHR30055">
    <property type="entry name" value="HTH-TYPE TRANSCRIPTIONAL REGULATOR RUTR"/>
    <property type="match status" value="1"/>
</dbReference>
<dbReference type="InterPro" id="IPR050109">
    <property type="entry name" value="HTH-type_TetR-like_transc_reg"/>
</dbReference>
<reference evidence="7 8" key="1">
    <citation type="submission" date="2017-11" db="EMBL/GenBank/DDBJ databases">
        <title>Draft genome sequence of Rhizobiales bacterium SY3-13.</title>
        <authorList>
            <person name="Sun C."/>
        </authorList>
    </citation>
    <scope>NUCLEOTIDE SEQUENCE [LARGE SCALE GENOMIC DNA]</scope>
    <source>
        <strain evidence="7 8">SY3-13</strain>
    </source>
</reference>
<dbReference type="InterPro" id="IPR001647">
    <property type="entry name" value="HTH_TetR"/>
</dbReference>
<dbReference type="PANTHER" id="PTHR30055:SF240">
    <property type="entry name" value="HTH-TYPE TRANSCRIPTIONAL REGULATOR ACRR"/>
    <property type="match status" value="1"/>
</dbReference>
<dbReference type="Pfam" id="PF08361">
    <property type="entry name" value="TetR_C_2"/>
    <property type="match status" value="1"/>
</dbReference>
<proteinExistence type="predicted"/>
<dbReference type="PROSITE" id="PS50977">
    <property type="entry name" value="HTH_TETR_2"/>
    <property type="match status" value="1"/>
</dbReference>
<dbReference type="Proteomes" id="UP000229498">
    <property type="component" value="Unassembled WGS sequence"/>
</dbReference>
<dbReference type="GO" id="GO:0003700">
    <property type="term" value="F:DNA-binding transcription factor activity"/>
    <property type="evidence" value="ECO:0007669"/>
    <property type="project" value="TreeGrafter"/>
</dbReference>
<accession>A0A2M9G558</accession>
<dbReference type="GO" id="GO:0000976">
    <property type="term" value="F:transcription cis-regulatory region binding"/>
    <property type="evidence" value="ECO:0007669"/>
    <property type="project" value="TreeGrafter"/>
</dbReference>
<evidence type="ECO:0000256" key="2">
    <source>
        <dbReference type="ARBA" id="ARBA00023015"/>
    </source>
</evidence>
<protein>
    <submittedName>
        <fullName evidence="7">TetR family transcriptional regulator</fullName>
    </submittedName>
</protein>
<name>A0A2M9G558_9PROT</name>
<keyword evidence="1" id="KW-0678">Repressor</keyword>
<dbReference type="AlphaFoldDB" id="A0A2M9G558"/>